<keyword evidence="1" id="KW-1133">Transmembrane helix</keyword>
<name>A0AAW0PD65_9GOBI</name>
<evidence type="ECO:0000313" key="2">
    <source>
        <dbReference type="EMBL" id="KAK7921893.1"/>
    </source>
</evidence>
<evidence type="ECO:0000256" key="1">
    <source>
        <dbReference type="SAM" id="Phobius"/>
    </source>
</evidence>
<dbReference type="EMBL" id="JBBPFD010000006">
    <property type="protein sequence ID" value="KAK7921893.1"/>
    <property type="molecule type" value="Genomic_DNA"/>
</dbReference>
<dbReference type="Proteomes" id="UP001460270">
    <property type="component" value="Unassembled WGS sequence"/>
</dbReference>
<proteinExistence type="predicted"/>
<organism evidence="2 3">
    <name type="scientific">Mugilogobius chulae</name>
    <name type="common">yellowstripe goby</name>
    <dbReference type="NCBI Taxonomy" id="88201"/>
    <lineage>
        <taxon>Eukaryota</taxon>
        <taxon>Metazoa</taxon>
        <taxon>Chordata</taxon>
        <taxon>Craniata</taxon>
        <taxon>Vertebrata</taxon>
        <taxon>Euteleostomi</taxon>
        <taxon>Actinopterygii</taxon>
        <taxon>Neopterygii</taxon>
        <taxon>Teleostei</taxon>
        <taxon>Neoteleostei</taxon>
        <taxon>Acanthomorphata</taxon>
        <taxon>Gobiaria</taxon>
        <taxon>Gobiiformes</taxon>
        <taxon>Gobioidei</taxon>
        <taxon>Gobiidae</taxon>
        <taxon>Gobionellinae</taxon>
        <taxon>Mugilogobius</taxon>
    </lineage>
</organism>
<keyword evidence="3" id="KW-1185">Reference proteome</keyword>
<keyword evidence="1" id="KW-0472">Membrane</keyword>
<feature type="transmembrane region" description="Helical" evidence="1">
    <location>
        <begin position="120"/>
        <end position="136"/>
    </location>
</feature>
<comment type="caution">
    <text evidence="2">The sequence shown here is derived from an EMBL/GenBank/DDBJ whole genome shotgun (WGS) entry which is preliminary data.</text>
</comment>
<protein>
    <submittedName>
        <fullName evidence="2">Uncharacterized protein</fullName>
    </submittedName>
</protein>
<accession>A0AAW0PD65</accession>
<evidence type="ECO:0000313" key="3">
    <source>
        <dbReference type="Proteomes" id="UP001460270"/>
    </source>
</evidence>
<reference evidence="3" key="1">
    <citation type="submission" date="2024-04" db="EMBL/GenBank/DDBJ databases">
        <title>Salinicola lusitanus LLJ914,a marine bacterium isolated from the Okinawa Trough.</title>
        <authorList>
            <person name="Li J."/>
        </authorList>
    </citation>
    <scope>NUCLEOTIDE SEQUENCE [LARGE SCALE GENOMIC DNA]</scope>
</reference>
<sequence>MNLTEATGDSLRIIPAKVGRAKDSLSSSDGHLAFEGIGVVRFCELQENAQNKMQAPQMVSSLVLYPGHWDCATLPAYHPGSRRILSRNAPTCVLGDAIGEAASLSICPNVPKTTYQAVKLLYCFGIFITFALQFYVPAEILIPPLTARVDQRWKLPVDLLMRTFLVIITCERLVRLWRE</sequence>
<keyword evidence="1" id="KW-0812">Transmembrane</keyword>
<gene>
    <name evidence="2" type="ORF">WMY93_008795</name>
</gene>
<dbReference type="AlphaFoldDB" id="A0AAW0PD65"/>